<feature type="compositionally biased region" description="Polar residues" evidence="1">
    <location>
        <begin position="181"/>
        <end position="196"/>
    </location>
</feature>
<proteinExistence type="predicted"/>
<reference evidence="4 5" key="1">
    <citation type="submission" date="2022-05" db="EMBL/GenBank/DDBJ databases">
        <title>A multi-omics perspective on studying reproductive biology in Daphnia sinensis.</title>
        <authorList>
            <person name="Jia J."/>
        </authorList>
    </citation>
    <scope>NUCLEOTIDE SEQUENCE [LARGE SCALE GENOMIC DNA]</scope>
    <source>
        <strain evidence="4 5">WSL</strain>
    </source>
</reference>
<protein>
    <recommendedName>
        <fullName evidence="6">TNFR-Cys domain-containing protein</fullName>
    </recommendedName>
</protein>
<feature type="region of interest" description="Disordered" evidence="1">
    <location>
        <begin position="181"/>
        <end position="218"/>
    </location>
</feature>
<feature type="compositionally biased region" description="Basic and acidic residues" evidence="1">
    <location>
        <begin position="290"/>
        <end position="307"/>
    </location>
</feature>
<keyword evidence="5" id="KW-1185">Reference proteome</keyword>
<dbReference type="EMBL" id="WJBH02000009">
    <property type="protein sequence ID" value="KAI9553452.1"/>
    <property type="molecule type" value="Genomic_DNA"/>
</dbReference>
<evidence type="ECO:0008006" key="6">
    <source>
        <dbReference type="Google" id="ProtNLM"/>
    </source>
</evidence>
<keyword evidence="2" id="KW-0812">Transmembrane</keyword>
<evidence type="ECO:0000313" key="5">
    <source>
        <dbReference type="Proteomes" id="UP000820818"/>
    </source>
</evidence>
<feature type="signal peptide" evidence="3">
    <location>
        <begin position="1"/>
        <end position="20"/>
    </location>
</feature>
<feature type="chain" id="PRO_5042092868" description="TNFR-Cys domain-containing protein" evidence="3">
    <location>
        <begin position="21"/>
        <end position="334"/>
    </location>
</feature>
<evidence type="ECO:0000313" key="4">
    <source>
        <dbReference type="EMBL" id="KAI9553452.1"/>
    </source>
</evidence>
<dbReference type="AlphaFoldDB" id="A0AAD5KJ01"/>
<keyword evidence="2" id="KW-1133">Transmembrane helix</keyword>
<feature type="region of interest" description="Disordered" evidence="1">
    <location>
        <begin position="287"/>
        <end position="307"/>
    </location>
</feature>
<organism evidence="4 5">
    <name type="scientific">Daphnia sinensis</name>
    <dbReference type="NCBI Taxonomy" id="1820382"/>
    <lineage>
        <taxon>Eukaryota</taxon>
        <taxon>Metazoa</taxon>
        <taxon>Ecdysozoa</taxon>
        <taxon>Arthropoda</taxon>
        <taxon>Crustacea</taxon>
        <taxon>Branchiopoda</taxon>
        <taxon>Diplostraca</taxon>
        <taxon>Cladocera</taxon>
        <taxon>Anomopoda</taxon>
        <taxon>Daphniidae</taxon>
        <taxon>Daphnia</taxon>
        <taxon>Daphnia similis group</taxon>
    </lineage>
</organism>
<keyword evidence="2" id="KW-0472">Membrane</keyword>
<evidence type="ECO:0000256" key="1">
    <source>
        <dbReference type="SAM" id="MobiDB-lite"/>
    </source>
</evidence>
<keyword evidence="3" id="KW-0732">Signal</keyword>
<feature type="transmembrane region" description="Helical" evidence="2">
    <location>
        <begin position="115"/>
        <end position="138"/>
    </location>
</feature>
<sequence>MMKVLVVFLFIFFVANPCCSANIPLPCVADSDCSEEFYCSLDMYCNPCINCEIVYKRQPPISATCARVDEDCGNCLSGYQAEEWHGQRHSMKCYKPSAEPISSEENSSNSDFPTILTIFGVSLLISFFLVMAIFVYFAKDFKRLFPVLQTTKTGIELDNRNPSAPDLPQDQARSDGINETGQLINSTQTPNIQVENNHLDGASPIGPHHRDDDTLSEASQHTVPLLENIDLGNNQEANNGLRDVLTATSEHSPTNNASQTQQLPLNEEHARLTEHLSHSDVVIAIPAETPDSRDPNEEQPRGWQRNETHESLEIFLAVGVAINNRHTKCWTKNN</sequence>
<feature type="region of interest" description="Disordered" evidence="1">
    <location>
        <begin position="156"/>
        <end position="175"/>
    </location>
</feature>
<gene>
    <name evidence="4" type="ORF">GHT06_021360</name>
</gene>
<accession>A0AAD5KJ01</accession>
<evidence type="ECO:0000256" key="2">
    <source>
        <dbReference type="SAM" id="Phobius"/>
    </source>
</evidence>
<evidence type="ECO:0000256" key="3">
    <source>
        <dbReference type="SAM" id="SignalP"/>
    </source>
</evidence>
<name>A0AAD5KJ01_9CRUS</name>
<dbReference type="Proteomes" id="UP000820818">
    <property type="component" value="Linkage Group LG9"/>
</dbReference>
<comment type="caution">
    <text evidence="4">The sequence shown here is derived from an EMBL/GenBank/DDBJ whole genome shotgun (WGS) entry which is preliminary data.</text>
</comment>